<feature type="region of interest" description="Disordered" evidence="1">
    <location>
        <begin position="1"/>
        <end position="145"/>
    </location>
</feature>
<evidence type="ECO:0000256" key="2">
    <source>
        <dbReference type="SAM" id="Phobius"/>
    </source>
</evidence>
<name>A0ABD3P8Q2_9STRA</name>
<keyword evidence="2" id="KW-1133">Transmembrane helix</keyword>
<feature type="compositionally biased region" description="Low complexity" evidence="1">
    <location>
        <begin position="10"/>
        <end position="28"/>
    </location>
</feature>
<proteinExistence type="predicted"/>
<sequence length="688" mass="76981">MEEQDAPVHSNDTAPAAATSNSSLASSLKTPASAPAIGRTGSTRNLVAIPSGQSLGDFRSYDEDGSSYEGGGASKLQFQDSETSRHSSRYSQRSGPQRRRQKTMRELQEEVRRRSQLRSDPSSRYFARGDDKHETKKTEGTAQDKKGVSKTLTDLLFQTAVLGIDATAKLTRPTLPLLTQVILPLFRDLWEQYAPLRLQTWMKVLPSYLSNVGSLIWDTESGKSLCDKLNQLTDDVIDMASSDVARQCWVDFTVTVIKIIESLHTPEVKALLEQSAVGMCRFVDVFNSGKAKQVWFDISATLWAMVEVGSDPLVVMTLAEGCAQICFALEEERISLKRRRLTENAARRRKERDQRQMDVYPPDKDVVSGREGVEKALVCTLGNDHVQEQTEKDAPVHDGPPSVILRNNLLNVDRPGLLENNTLGRIDSTGHDDESEITTEIEDLQFKEETNNDNWINLESRGKPLAYEQGDDDSCPDFASEHNQHPENNAAEADTYDVFHESILQFHRRLNEVLAETRNKSKLREAIEKKVSVKENKADKKIPVLAINRANDAARENVVARRSDLIHTLATKRWKIFLIVSICTIATIIMSWFALGCYGFYVLFLGGGKAPHLNSRSTTLSPPFDAYMQQPPSIIIQVVVGQSKAPDNDRNIGSNSERLASMTLEEWKQMALDVDAAIRQQMENDNEL</sequence>
<evidence type="ECO:0000313" key="3">
    <source>
        <dbReference type="EMBL" id="KAL3783977.1"/>
    </source>
</evidence>
<keyword evidence="4" id="KW-1185">Reference proteome</keyword>
<feature type="transmembrane region" description="Helical" evidence="2">
    <location>
        <begin position="576"/>
        <end position="606"/>
    </location>
</feature>
<dbReference type="Proteomes" id="UP001516023">
    <property type="component" value="Unassembled WGS sequence"/>
</dbReference>
<comment type="caution">
    <text evidence="3">The sequence shown here is derived from an EMBL/GenBank/DDBJ whole genome shotgun (WGS) entry which is preliminary data.</text>
</comment>
<feature type="region of interest" description="Disordered" evidence="1">
    <location>
        <begin position="345"/>
        <end position="369"/>
    </location>
</feature>
<evidence type="ECO:0000256" key="1">
    <source>
        <dbReference type="SAM" id="MobiDB-lite"/>
    </source>
</evidence>
<evidence type="ECO:0000313" key="4">
    <source>
        <dbReference type="Proteomes" id="UP001516023"/>
    </source>
</evidence>
<reference evidence="3 4" key="1">
    <citation type="journal article" date="2020" name="G3 (Bethesda)">
        <title>Improved Reference Genome for Cyclotella cryptica CCMP332, a Model for Cell Wall Morphogenesis, Salinity Adaptation, and Lipid Production in Diatoms (Bacillariophyta).</title>
        <authorList>
            <person name="Roberts W.R."/>
            <person name="Downey K.M."/>
            <person name="Ruck E.C."/>
            <person name="Traller J.C."/>
            <person name="Alverson A.J."/>
        </authorList>
    </citation>
    <scope>NUCLEOTIDE SEQUENCE [LARGE SCALE GENOMIC DNA]</scope>
    <source>
        <strain evidence="3 4">CCMP332</strain>
    </source>
</reference>
<accession>A0ABD3P8Q2</accession>
<keyword evidence="2" id="KW-0472">Membrane</keyword>
<protein>
    <submittedName>
        <fullName evidence="3">Uncharacterized protein</fullName>
    </submittedName>
</protein>
<feature type="compositionally biased region" description="Basic and acidic residues" evidence="1">
    <location>
        <begin position="103"/>
        <end position="113"/>
    </location>
</feature>
<dbReference type="AlphaFoldDB" id="A0ABD3P8Q2"/>
<gene>
    <name evidence="3" type="ORF">HJC23_013357</name>
</gene>
<organism evidence="3 4">
    <name type="scientific">Cyclotella cryptica</name>
    <dbReference type="NCBI Taxonomy" id="29204"/>
    <lineage>
        <taxon>Eukaryota</taxon>
        <taxon>Sar</taxon>
        <taxon>Stramenopiles</taxon>
        <taxon>Ochrophyta</taxon>
        <taxon>Bacillariophyta</taxon>
        <taxon>Coscinodiscophyceae</taxon>
        <taxon>Thalassiosirophycidae</taxon>
        <taxon>Stephanodiscales</taxon>
        <taxon>Stephanodiscaceae</taxon>
        <taxon>Cyclotella</taxon>
    </lineage>
</organism>
<feature type="compositionally biased region" description="Basic and acidic residues" evidence="1">
    <location>
        <begin position="127"/>
        <end position="145"/>
    </location>
</feature>
<keyword evidence="2" id="KW-0812">Transmembrane</keyword>
<dbReference type="EMBL" id="JABMIG020000247">
    <property type="protein sequence ID" value="KAL3783977.1"/>
    <property type="molecule type" value="Genomic_DNA"/>
</dbReference>